<accession>A0ACB8G0U0</accession>
<protein>
    <submittedName>
        <fullName evidence="1">Uncharacterized protein</fullName>
    </submittedName>
</protein>
<proteinExistence type="predicted"/>
<name>A0ACB8G0U0_9SAUR</name>
<organism evidence="1 2">
    <name type="scientific">Sphaerodactylus townsendi</name>
    <dbReference type="NCBI Taxonomy" id="933632"/>
    <lineage>
        <taxon>Eukaryota</taxon>
        <taxon>Metazoa</taxon>
        <taxon>Chordata</taxon>
        <taxon>Craniata</taxon>
        <taxon>Vertebrata</taxon>
        <taxon>Euteleostomi</taxon>
        <taxon>Lepidosauria</taxon>
        <taxon>Squamata</taxon>
        <taxon>Bifurcata</taxon>
        <taxon>Gekkota</taxon>
        <taxon>Sphaerodactylidae</taxon>
        <taxon>Sphaerodactylus</taxon>
    </lineage>
</organism>
<evidence type="ECO:0000313" key="1">
    <source>
        <dbReference type="EMBL" id="KAH8012607.1"/>
    </source>
</evidence>
<reference evidence="1" key="1">
    <citation type="submission" date="2021-08" db="EMBL/GenBank/DDBJ databases">
        <title>The first chromosome-level gecko genome reveals the dynamic sex chromosomes of Neotropical dwarf geckos (Sphaerodactylidae: Sphaerodactylus).</title>
        <authorList>
            <person name="Pinto B.J."/>
            <person name="Keating S.E."/>
            <person name="Gamble T."/>
        </authorList>
    </citation>
    <scope>NUCLEOTIDE SEQUENCE</scope>
    <source>
        <strain evidence="1">TG3544</strain>
    </source>
</reference>
<sequence length="205" mass="21140">MAALDRGWAGRGAPGRGCALRAGLEGASGRGRPGPGAARWGAAPRTLGGLGPGAAAGEDGARPSLCCRRKHKMDAEPTGCPASKKRLTEGAGLGGAPASEQWMPRAAQPAGRGDPPHLCLSSLPGTPGPTEVPCEEMEQAVGDQQCEAARRKLQEIEARITDEDEDGLVEVPLGNMPTLVLSDALKTGLKRDYAGDLTKKIIESM</sequence>
<dbReference type="Proteomes" id="UP000827872">
    <property type="component" value="Linkage Group LG13"/>
</dbReference>
<keyword evidence="2" id="KW-1185">Reference proteome</keyword>
<gene>
    <name evidence="1" type="ORF">K3G42_018984</name>
</gene>
<evidence type="ECO:0000313" key="2">
    <source>
        <dbReference type="Proteomes" id="UP000827872"/>
    </source>
</evidence>
<comment type="caution">
    <text evidence="1">The sequence shown here is derived from an EMBL/GenBank/DDBJ whole genome shotgun (WGS) entry which is preliminary data.</text>
</comment>
<dbReference type="EMBL" id="CM037626">
    <property type="protein sequence ID" value="KAH8012607.1"/>
    <property type="molecule type" value="Genomic_DNA"/>
</dbReference>